<sequence length="172" mass="20611">MLNVVDQTQFEKHTGALRSQKNKSPRPIGKAIYQHKTHMEQYKHFIRTNMEQHFQRIDPIFWAAEKLLARNDLTHRVVVVRIKQMEESSSLRSMLTKTSLKARVHFYLRSPWLQDQTDEANTTETLTICQVLTGWWLFQTLPPHPILQRRFSRHFLSHHPQQLRRMELLIPH</sequence>
<evidence type="ECO:0000313" key="1">
    <source>
        <dbReference type="EMBL" id="KAJ7311837.1"/>
    </source>
</evidence>
<accession>A0A9Q0XE69</accession>
<keyword evidence="2" id="KW-1185">Reference proteome</keyword>
<protein>
    <submittedName>
        <fullName evidence="1">Uncharacterized protein</fullName>
    </submittedName>
</protein>
<evidence type="ECO:0000313" key="2">
    <source>
        <dbReference type="Proteomes" id="UP001142489"/>
    </source>
</evidence>
<dbReference type="Proteomes" id="UP001142489">
    <property type="component" value="Unassembled WGS sequence"/>
</dbReference>
<dbReference type="EMBL" id="JAPFRF010000013">
    <property type="protein sequence ID" value="KAJ7311837.1"/>
    <property type="molecule type" value="Genomic_DNA"/>
</dbReference>
<reference evidence="1" key="1">
    <citation type="journal article" date="2023" name="DNA Res.">
        <title>Chromosome-level genome assembly of Phrynocephalus forsythii using third-generation DNA sequencing and Hi-C analysis.</title>
        <authorList>
            <person name="Qi Y."/>
            <person name="Zhao W."/>
            <person name="Zhao Y."/>
            <person name="Niu C."/>
            <person name="Cao S."/>
            <person name="Zhang Y."/>
        </authorList>
    </citation>
    <scope>NUCLEOTIDE SEQUENCE</scope>
    <source>
        <tissue evidence="1">Muscle</tissue>
    </source>
</reference>
<gene>
    <name evidence="1" type="ORF">JRQ81_006149</name>
</gene>
<name>A0A9Q0XE69_9SAUR</name>
<proteinExistence type="predicted"/>
<organism evidence="1 2">
    <name type="scientific">Phrynocephalus forsythii</name>
    <dbReference type="NCBI Taxonomy" id="171643"/>
    <lineage>
        <taxon>Eukaryota</taxon>
        <taxon>Metazoa</taxon>
        <taxon>Chordata</taxon>
        <taxon>Craniata</taxon>
        <taxon>Vertebrata</taxon>
        <taxon>Euteleostomi</taxon>
        <taxon>Lepidosauria</taxon>
        <taxon>Squamata</taxon>
        <taxon>Bifurcata</taxon>
        <taxon>Unidentata</taxon>
        <taxon>Episquamata</taxon>
        <taxon>Toxicofera</taxon>
        <taxon>Iguania</taxon>
        <taxon>Acrodonta</taxon>
        <taxon>Agamidae</taxon>
        <taxon>Agaminae</taxon>
        <taxon>Phrynocephalus</taxon>
    </lineage>
</organism>
<comment type="caution">
    <text evidence="1">The sequence shown here is derived from an EMBL/GenBank/DDBJ whole genome shotgun (WGS) entry which is preliminary data.</text>
</comment>
<dbReference type="AlphaFoldDB" id="A0A9Q0XE69"/>